<reference evidence="3" key="1">
    <citation type="journal article" date="2022" name="bioRxiv">
        <title>Sequencing and chromosome-scale assembly of the giantPleurodeles waltlgenome.</title>
        <authorList>
            <person name="Brown T."/>
            <person name="Elewa A."/>
            <person name="Iarovenko S."/>
            <person name="Subramanian E."/>
            <person name="Araus A.J."/>
            <person name="Petzold A."/>
            <person name="Susuki M."/>
            <person name="Suzuki K.-i.T."/>
            <person name="Hayashi T."/>
            <person name="Toyoda A."/>
            <person name="Oliveira C."/>
            <person name="Osipova E."/>
            <person name="Leigh N.D."/>
            <person name="Simon A."/>
            <person name="Yun M.H."/>
        </authorList>
    </citation>
    <scope>NUCLEOTIDE SEQUENCE</scope>
    <source>
        <strain evidence="3">20211129_DDA</strain>
        <tissue evidence="3">Liver</tissue>
    </source>
</reference>
<protein>
    <submittedName>
        <fullName evidence="3">Uncharacterized protein</fullName>
    </submittedName>
</protein>
<feature type="region of interest" description="Disordered" evidence="1">
    <location>
        <begin position="49"/>
        <end position="83"/>
    </location>
</feature>
<keyword evidence="2" id="KW-0812">Transmembrane</keyword>
<proteinExistence type="predicted"/>
<evidence type="ECO:0000313" key="4">
    <source>
        <dbReference type="Proteomes" id="UP001066276"/>
    </source>
</evidence>
<organism evidence="3 4">
    <name type="scientific">Pleurodeles waltl</name>
    <name type="common">Iberian ribbed newt</name>
    <dbReference type="NCBI Taxonomy" id="8319"/>
    <lineage>
        <taxon>Eukaryota</taxon>
        <taxon>Metazoa</taxon>
        <taxon>Chordata</taxon>
        <taxon>Craniata</taxon>
        <taxon>Vertebrata</taxon>
        <taxon>Euteleostomi</taxon>
        <taxon>Amphibia</taxon>
        <taxon>Batrachia</taxon>
        <taxon>Caudata</taxon>
        <taxon>Salamandroidea</taxon>
        <taxon>Salamandridae</taxon>
        <taxon>Pleurodelinae</taxon>
        <taxon>Pleurodeles</taxon>
    </lineage>
</organism>
<feature type="transmembrane region" description="Helical" evidence="2">
    <location>
        <begin position="17"/>
        <end position="39"/>
    </location>
</feature>
<dbReference type="Proteomes" id="UP001066276">
    <property type="component" value="Chromosome 7"/>
</dbReference>
<dbReference type="AlphaFoldDB" id="A0AAV7PQF9"/>
<keyword evidence="2" id="KW-1133">Transmembrane helix</keyword>
<feature type="non-terminal residue" evidence="3">
    <location>
        <position position="1"/>
    </location>
</feature>
<name>A0AAV7PQF9_PLEWA</name>
<gene>
    <name evidence="3" type="ORF">NDU88_007606</name>
</gene>
<feature type="compositionally biased region" description="Low complexity" evidence="1">
    <location>
        <begin position="60"/>
        <end position="80"/>
    </location>
</feature>
<feature type="non-terminal residue" evidence="3">
    <location>
        <position position="118"/>
    </location>
</feature>
<dbReference type="EMBL" id="JANPWB010000011">
    <property type="protein sequence ID" value="KAJ1129235.1"/>
    <property type="molecule type" value="Genomic_DNA"/>
</dbReference>
<comment type="caution">
    <text evidence="3">The sequence shown here is derived from an EMBL/GenBank/DDBJ whole genome shotgun (WGS) entry which is preliminary data.</text>
</comment>
<evidence type="ECO:0000313" key="3">
    <source>
        <dbReference type="EMBL" id="KAJ1129235.1"/>
    </source>
</evidence>
<keyword evidence="2" id="KW-0472">Membrane</keyword>
<sequence>ATPTHDISSASRCLAPFILSSIVLLGTLILSTIALLGILRGLVSPVAPHTSSAFPGPPKSSTLETSILSSSLGSGTSRSEPPWITNKPLLEPCCGPGAGSCPSGSSCVSCLTIQPGLK</sequence>
<evidence type="ECO:0000256" key="1">
    <source>
        <dbReference type="SAM" id="MobiDB-lite"/>
    </source>
</evidence>
<evidence type="ECO:0000256" key="2">
    <source>
        <dbReference type="SAM" id="Phobius"/>
    </source>
</evidence>
<keyword evidence="4" id="KW-1185">Reference proteome</keyword>
<accession>A0AAV7PQF9</accession>